<sequence length="158" mass="17583">MGDFGGHILAAVGIDGENAMYPIAYEIVDVDNKSIWNWFLELLVDDIGVGDSQWWTFISDKQKGFIDALDKSISELFSSSPMPQNVPRPPTASVSRALPTSVIAKADDVIDNPILEKVTGRVNEINLHSVSQDDQVSRMTDVNWKENANKKWSDLFKS</sequence>
<dbReference type="PANTHER" id="PTHR31973">
    <property type="entry name" value="POLYPROTEIN, PUTATIVE-RELATED"/>
    <property type="match status" value="1"/>
</dbReference>
<keyword evidence="2" id="KW-1185">Reference proteome</keyword>
<dbReference type="PANTHER" id="PTHR31973:SF187">
    <property type="entry name" value="MUTATOR TRANSPOSASE MUDRA PROTEIN"/>
    <property type="match status" value="1"/>
</dbReference>
<name>A0ABD1UNR3_9LAMI</name>
<protein>
    <submittedName>
        <fullName evidence="1">Transposase</fullName>
    </submittedName>
</protein>
<organism evidence="1 2">
    <name type="scientific">Abeliophyllum distichum</name>
    <dbReference type="NCBI Taxonomy" id="126358"/>
    <lineage>
        <taxon>Eukaryota</taxon>
        <taxon>Viridiplantae</taxon>
        <taxon>Streptophyta</taxon>
        <taxon>Embryophyta</taxon>
        <taxon>Tracheophyta</taxon>
        <taxon>Spermatophyta</taxon>
        <taxon>Magnoliopsida</taxon>
        <taxon>eudicotyledons</taxon>
        <taxon>Gunneridae</taxon>
        <taxon>Pentapetalae</taxon>
        <taxon>asterids</taxon>
        <taxon>lamiids</taxon>
        <taxon>Lamiales</taxon>
        <taxon>Oleaceae</taxon>
        <taxon>Forsythieae</taxon>
        <taxon>Abeliophyllum</taxon>
    </lineage>
</organism>
<comment type="caution">
    <text evidence="1">The sequence shown here is derived from an EMBL/GenBank/DDBJ whole genome shotgun (WGS) entry which is preliminary data.</text>
</comment>
<evidence type="ECO:0000313" key="1">
    <source>
        <dbReference type="EMBL" id="KAL2526695.1"/>
    </source>
</evidence>
<accession>A0ABD1UNR3</accession>
<dbReference type="EMBL" id="JBFOLK010000003">
    <property type="protein sequence ID" value="KAL2526695.1"/>
    <property type="molecule type" value="Genomic_DNA"/>
</dbReference>
<evidence type="ECO:0000313" key="2">
    <source>
        <dbReference type="Proteomes" id="UP001604336"/>
    </source>
</evidence>
<proteinExistence type="predicted"/>
<gene>
    <name evidence="1" type="ORF">Adt_11749</name>
</gene>
<reference evidence="2" key="1">
    <citation type="submission" date="2024-07" db="EMBL/GenBank/DDBJ databases">
        <title>Two chromosome-level genome assemblies of Korean endemic species Abeliophyllum distichum and Forsythia ovata (Oleaceae).</title>
        <authorList>
            <person name="Jang H."/>
        </authorList>
    </citation>
    <scope>NUCLEOTIDE SEQUENCE [LARGE SCALE GENOMIC DNA]</scope>
</reference>
<dbReference type="AlphaFoldDB" id="A0ABD1UNR3"/>
<dbReference type="Proteomes" id="UP001604336">
    <property type="component" value="Unassembled WGS sequence"/>
</dbReference>